<gene>
    <name evidence="2" type="ORF">GCM10009030_15110</name>
</gene>
<proteinExistence type="predicted"/>
<comment type="caution">
    <text evidence="2">The sequence shown here is derived from an EMBL/GenBank/DDBJ whole genome shotgun (WGS) entry which is preliminary data.</text>
</comment>
<reference evidence="2" key="1">
    <citation type="journal article" date="2014" name="Int. J. Syst. Evol. Microbiol.">
        <title>Complete genome sequence of Corynebacterium casei LMG S-19264T (=DSM 44701T), isolated from a smear-ripened cheese.</title>
        <authorList>
            <consortium name="US DOE Joint Genome Institute (JGI-PGF)"/>
            <person name="Walter F."/>
            <person name="Albersmeier A."/>
            <person name="Kalinowski J."/>
            <person name="Ruckert C."/>
        </authorList>
    </citation>
    <scope>NUCLEOTIDE SEQUENCE</scope>
    <source>
        <strain evidence="2">JCM 17820</strain>
    </source>
</reference>
<keyword evidence="1" id="KW-0472">Membrane</keyword>
<feature type="transmembrane region" description="Helical" evidence="1">
    <location>
        <begin position="37"/>
        <end position="56"/>
    </location>
</feature>
<evidence type="ECO:0000313" key="3">
    <source>
        <dbReference type="Proteomes" id="UP000605784"/>
    </source>
</evidence>
<dbReference type="Proteomes" id="UP000605784">
    <property type="component" value="Unassembled WGS sequence"/>
</dbReference>
<dbReference type="InterPro" id="IPR058328">
    <property type="entry name" value="DUF8015"/>
</dbReference>
<dbReference type="RefSeq" id="WP_188996085.1">
    <property type="nucleotide sequence ID" value="NZ_BMOU01000002.1"/>
</dbReference>
<dbReference type="EMBL" id="BMOU01000002">
    <property type="protein sequence ID" value="GGN91757.1"/>
    <property type="molecule type" value="Genomic_DNA"/>
</dbReference>
<protein>
    <submittedName>
        <fullName evidence="2">Uncharacterized protein</fullName>
    </submittedName>
</protein>
<feature type="transmembrane region" description="Helical" evidence="1">
    <location>
        <begin position="12"/>
        <end position="31"/>
    </location>
</feature>
<name>A0A830GK04_9EURY</name>
<keyword evidence="1" id="KW-1133">Transmembrane helix</keyword>
<sequence>MLGAAPTLSTADLVLASIALSMLLAAVGAVLTSLSVVAALAAGSLPASGSIGYALFYNPPGSTKAV</sequence>
<organism evidence="2 3">
    <name type="scientific">Haloarcula pellucida</name>
    <dbReference type="NCBI Taxonomy" id="1427151"/>
    <lineage>
        <taxon>Archaea</taxon>
        <taxon>Methanobacteriati</taxon>
        <taxon>Methanobacteriota</taxon>
        <taxon>Stenosarchaea group</taxon>
        <taxon>Halobacteria</taxon>
        <taxon>Halobacteriales</taxon>
        <taxon>Haloarculaceae</taxon>
        <taxon>Haloarcula</taxon>
    </lineage>
</organism>
<accession>A0A830GK04</accession>
<evidence type="ECO:0000256" key="1">
    <source>
        <dbReference type="SAM" id="Phobius"/>
    </source>
</evidence>
<reference evidence="2" key="2">
    <citation type="submission" date="2020-09" db="EMBL/GenBank/DDBJ databases">
        <authorList>
            <person name="Sun Q."/>
            <person name="Ohkuma M."/>
        </authorList>
    </citation>
    <scope>NUCLEOTIDE SEQUENCE</scope>
    <source>
        <strain evidence="2">JCM 17820</strain>
    </source>
</reference>
<dbReference type="Pfam" id="PF26047">
    <property type="entry name" value="DUF8015"/>
    <property type="match status" value="1"/>
</dbReference>
<dbReference type="AlphaFoldDB" id="A0A830GK04"/>
<evidence type="ECO:0000313" key="2">
    <source>
        <dbReference type="EMBL" id="GGN91757.1"/>
    </source>
</evidence>
<keyword evidence="1" id="KW-0812">Transmembrane</keyword>
<keyword evidence="3" id="KW-1185">Reference proteome</keyword>